<dbReference type="SUPFAM" id="SSF50969">
    <property type="entry name" value="YVTN repeat-like/Quinoprotein amine dehydrogenase"/>
    <property type="match status" value="1"/>
</dbReference>
<accession>A0ABM1E258</accession>
<protein>
    <submittedName>
        <fullName evidence="4">Uncharacterized protein LOC106808190</fullName>
    </submittedName>
</protein>
<feature type="compositionally biased region" description="Low complexity" evidence="2">
    <location>
        <begin position="1544"/>
        <end position="1561"/>
    </location>
</feature>
<feature type="compositionally biased region" description="Basic and acidic residues" evidence="2">
    <location>
        <begin position="2693"/>
        <end position="2703"/>
    </location>
</feature>
<feature type="compositionally biased region" description="Polar residues" evidence="2">
    <location>
        <begin position="2509"/>
        <end position="2532"/>
    </location>
</feature>
<feature type="compositionally biased region" description="Low complexity" evidence="2">
    <location>
        <begin position="3051"/>
        <end position="3061"/>
    </location>
</feature>
<feature type="region of interest" description="Disordered" evidence="2">
    <location>
        <begin position="2944"/>
        <end position="2963"/>
    </location>
</feature>
<feature type="region of interest" description="Disordered" evidence="2">
    <location>
        <begin position="3017"/>
        <end position="3061"/>
    </location>
</feature>
<feature type="region of interest" description="Disordered" evidence="2">
    <location>
        <begin position="1949"/>
        <end position="1993"/>
    </location>
</feature>
<feature type="compositionally biased region" description="Low complexity" evidence="2">
    <location>
        <begin position="1149"/>
        <end position="1166"/>
    </location>
</feature>
<feature type="region of interest" description="Disordered" evidence="2">
    <location>
        <begin position="2561"/>
        <end position="2591"/>
    </location>
</feature>
<feature type="region of interest" description="Disordered" evidence="2">
    <location>
        <begin position="453"/>
        <end position="500"/>
    </location>
</feature>
<dbReference type="Pfam" id="PF15392">
    <property type="entry name" value="Joubert"/>
    <property type="match status" value="1"/>
</dbReference>
<feature type="region of interest" description="Disordered" evidence="2">
    <location>
        <begin position="3095"/>
        <end position="3157"/>
    </location>
</feature>
<feature type="region of interest" description="Disordered" evidence="2">
    <location>
        <begin position="2858"/>
        <end position="2878"/>
    </location>
</feature>
<feature type="compositionally biased region" description="Basic and acidic residues" evidence="2">
    <location>
        <begin position="3125"/>
        <end position="3139"/>
    </location>
</feature>
<feature type="compositionally biased region" description="Basic residues" evidence="2">
    <location>
        <begin position="1173"/>
        <end position="1185"/>
    </location>
</feature>
<feature type="compositionally biased region" description="Low complexity" evidence="2">
    <location>
        <begin position="2946"/>
        <end position="2963"/>
    </location>
</feature>
<feature type="compositionally biased region" description="Basic and acidic residues" evidence="2">
    <location>
        <begin position="476"/>
        <end position="485"/>
    </location>
</feature>
<dbReference type="InterPro" id="IPR011044">
    <property type="entry name" value="Quino_amine_DH_bsu"/>
</dbReference>
<evidence type="ECO:0000313" key="3">
    <source>
        <dbReference type="Proteomes" id="UP000695022"/>
    </source>
</evidence>
<feature type="compositionally biased region" description="Low complexity" evidence="2">
    <location>
        <begin position="1317"/>
        <end position="1327"/>
    </location>
</feature>
<feature type="region of interest" description="Disordered" evidence="2">
    <location>
        <begin position="2657"/>
        <end position="2710"/>
    </location>
</feature>
<feature type="compositionally biased region" description="Gly residues" evidence="2">
    <location>
        <begin position="2537"/>
        <end position="2547"/>
    </location>
</feature>
<feature type="compositionally biased region" description="Basic and acidic residues" evidence="2">
    <location>
        <begin position="2783"/>
        <end position="2794"/>
    </location>
</feature>
<feature type="compositionally biased region" description="Polar residues" evidence="2">
    <location>
        <begin position="453"/>
        <end position="463"/>
    </location>
</feature>
<feature type="region of interest" description="Disordered" evidence="2">
    <location>
        <begin position="2722"/>
        <end position="2827"/>
    </location>
</feature>
<reference evidence="4" key="1">
    <citation type="submission" date="2025-08" db="UniProtKB">
        <authorList>
            <consortium name="RefSeq"/>
        </authorList>
    </citation>
    <scope>IDENTIFICATION</scope>
</reference>
<feature type="region of interest" description="Disordered" evidence="2">
    <location>
        <begin position="2492"/>
        <end position="2547"/>
    </location>
</feature>
<feature type="region of interest" description="Disordered" evidence="2">
    <location>
        <begin position="1494"/>
        <end position="1567"/>
    </location>
</feature>
<evidence type="ECO:0000256" key="1">
    <source>
        <dbReference type="SAM" id="Coils"/>
    </source>
</evidence>
<dbReference type="RefSeq" id="XP_014666279.1">
    <property type="nucleotide sequence ID" value="XM_014810793.1"/>
</dbReference>
<dbReference type="GeneID" id="106808190"/>
<feature type="compositionally biased region" description="Basic and acidic residues" evidence="2">
    <location>
        <begin position="2743"/>
        <end position="2752"/>
    </location>
</feature>
<proteinExistence type="predicted"/>
<gene>
    <name evidence="4" type="primary">LOC106808190</name>
</gene>
<feature type="compositionally biased region" description="Low complexity" evidence="2">
    <location>
        <begin position="1968"/>
        <end position="1986"/>
    </location>
</feature>
<keyword evidence="3" id="KW-1185">Reference proteome</keyword>
<feature type="coiled-coil region" evidence="1">
    <location>
        <begin position="2454"/>
        <end position="2488"/>
    </location>
</feature>
<feature type="compositionally biased region" description="Polar residues" evidence="2">
    <location>
        <begin position="486"/>
        <end position="497"/>
    </location>
</feature>
<feature type="compositionally biased region" description="Polar residues" evidence="2">
    <location>
        <begin position="2678"/>
        <end position="2688"/>
    </location>
</feature>
<feature type="compositionally biased region" description="Polar residues" evidence="2">
    <location>
        <begin position="1652"/>
        <end position="1662"/>
    </location>
</feature>
<feature type="compositionally biased region" description="Low complexity" evidence="2">
    <location>
        <begin position="3028"/>
        <end position="3039"/>
    </location>
</feature>
<keyword evidence="1" id="KW-0175">Coiled coil</keyword>
<feature type="compositionally biased region" description="Basic and acidic residues" evidence="2">
    <location>
        <begin position="2811"/>
        <end position="2820"/>
    </location>
</feature>
<dbReference type="Proteomes" id="UP000695022">
    <property type="component" value="Unplaced"/>
</dbReference>
<sequence>MRLSLEVLASTSIRRKKPWPQLAWLGKERENLFLVDKHRLSVLYVPSGKTKRKISKLHTILPTVSMHAFSHNGQFMVGLQGSGIVFVWHQDSNLLKVIQCLPEQLLTTPALQGSVRSRIAISDAGSEVVIVDSAGQMFVWEMDAGHSFFCPKTRELKGSWSHVTAQEGVPLPNSDARESQIAIRFHADAATGKVCECSFVFFVRAEVCIATVTLQWLQPACMFAQSSLNFRAHWTWTVYPLHQVSITAAPIKSRGALVARVSQQVALLVIALNQKHPCDNQLLFVSSPEGAVVAVDMKSCGLTGKVASSRAHWVADLHWTADGVFVVGISKHGSVFLCSRLGQLLCLDTYGCSMEREASLFLPLHPLISVRSCAGNRHNASPTSSVVSDDDIMRQRFSVAVHPSFPVILASDGYMVTIMQLPAAFNEDLQSGANMSSETLLTKQLLMEASSLLSPDGTASPTTKPWEGTPLPRKRFAYEKPDRSLETTQDSSSTVSSAGAPYTGHFSNVSDLDSGRVLFGADAFRFDATSPRRGATDASQELARRTALSTAFSPRVAAGSAHWHTADPSLLPDAAAASTRHPGLLAMLTSVTRIAALVRFNARRQHLLPSFLQLLRGTLAAILESEVLKSEERRETLLTICHALLCVAGRIVTNTFSHAPQLPAHALPHHVTVATAENGDMMSSHQPLARLAMCWKMLYCHTAHHFVALSRLRVSRYASNTCKRVLCSAQQHLQELGCEFPSVEKPKLDKGILLYMGGHVGEAIARWKHMYFSIATQGRRLTRRELCRMSRLAHAVLYAHILHMQLRPALDFVNALLIDDPHSGTCPSQELLVVESDTSGQAAVTLTRAPPDANNNAAVRGMRCRAVRVLARSLARFMAAYFTGRRLAVYPPTHPLPLPAAHGTAAREGGGSPRRIEVSREKVTSTIPAGWLDDYWTVDTTAELLVITGLIPEAVEFAKGVGDWKAAVALAASHLQHQTMLAELHPHRSTASVSRLPSLLHPAAILKEKLTEMLQLDSAIEEEQAAATTSNTGLTAEQATSSLREILTAGLLARSALPPGGAADAGLAAWLLAALLGKLKRQVQQLAVFVPEPHYLPAPPVFCPQPSLTEEPRNPSIRVKPFSRFPAQVSEKMRMLMKRWRRIHLDTLPSPLDDDASSTSPAASPTKTPCQLVRRRRRHLARRRPGYSTEVTFDKVATCDDPKVTAELDVARLHVIPLHAAAAASAPVAPSTGSRPYETDAEFLGFLDTAYAVCYGKREDDDDVAGAPPLLPRHAARVLAAASITDASAVSEKPPRLARGSAGMAGSVRSPAAGQKQSSSSLSPQRSHLGSKFAGLFRSLSWSNVSKQASELAATPILKKFGSQGTLKTARRSVTFLPDSAKIRPARAAPRIASPAAARHRSYSWSDLPQVAPRESRAPLASPLRAVGLPEARLGDRHARLLALVRWFVAWTQRRHLLGTPTRATTSVMHVHLSADFVVHGLWLSEQQRETTIASAATTKSSKRKLRLDATRTPLDGATECKAGHSGNDEDRASADDLTTESLDQQQSSPAAADASTSTTDRVTMATGTRMTDGVTMKTSRNRADGVIIAAGRSTTDTATVAFGATSAADTAATSRVHPDTAQTSHPDAGAAEQGGGLDEASRTHGARRSVALQTEPETMTSDGREEVADGSGKMDIGDLRTDASVSEGECGGGGGSARRERAAFTFLHRGVLRQADVESLPLLFLPEGRRGMPREVGRTREAWADFPLLHVPGITHHVAGEHARWLPPPHDVRLKPTHGFGQERMHEHPKHSYVERDYIYEQPKHMYAQREHVYAQREHMYAQREHVHEPPKHMYAQQEHVYKQPKHMYAQREYVHGPTKDKPPKPRQIPLLNLPATKPLEPAPPHHFLTLPPEGAAPRLVPPGDIIAYEQKVRCRLAEGAGSRRERAAADREPPLLAVRLDAWQARDERARDARVKRRSRRDVTEAPPAADVAPPAADVAPPVAEVKRPDPPTLDSGYVLPLNEPPSLSDTVARTGVRSPVDLPSYAAAQYRVAVAMPLPAQAAAATMTDATPTHGRERAVRVADAATSPVTSPEEALALEREVGMPKEDGTAEKERAAKAVGLAEKEHVVEDDVGGAGAGARAFAPHLPVDILLGLRAEPTGAAEPVAPPGGRVINIVDLGPEAVAEIMGSLALNEERVDNERARLPATTDDIHGPYYAREVRVRPSLKEEEEATHVPLSIREKGIRISPRVQVEGFLLPARVQEHIHTSPLIQGEGIHTSPHIQEEGIHTSPIIQEGGIHTSPFIQEEGIHTSPLIQGEGIHTSPLIQGEGIHTLPLIQGEGIHTSSLIQGEGIHTSHLIQEEGIHTSPHIQEAGIHTSPLIQGEGIHTSPLIQEEDITFPSHRKEKEVGLLPHMQERRSICVESDVGTCEGGDEVTTRLLLHDFNTRYVDDFEEDSMNKKSRASMDRRLKEMDRQLNAVDEIAHKVEQECADTKQLLQRANEITESCESARSRSGPPRADVVHRTSTPVTSLDSFPSLSLHVGQSSSRHPRGVGGSMTHGVGGSMTRVLEEKQANGWEAREGEASTRGQQGGRSAQAGMTSSGHDLSGLSDILAEVIHTIKPDDIGVTEEQMHQLEAKWGAGAKSLTPRADAHSMERRRQLHAWMLEKRRERTAEYRSQRQQLAATERKPYASPSQRHLSTSDLLADTARRSTERRGQFELQRTHRKRQAVELLSDLLATSPPTARDLLATSPPTARDASRTGDHSTKPAQGISAVTAAEQGREKWSSTAAGTSAPGKENRSPATERRSAGRASSATRRQARVARYPRDRTRGATEGRPAVATAAWRADERARRLERDVEQRTADALRLIGDLARPGGRTPRGDAGFPSGSDRRAVAVGGATRRVADERAGVRFAAAPATEHRTADISRATHRGARALWWTQPPRKGASTPVKRQVYGKHAGSAGSQTKKGGAAGKKPVPKFKFAASRAHRGGAVSGRSPGKTIERNPIASGTVTLNRRLLVAGRPAHKPRTYAQILQDLQPRRSVAPAPTPRARSSRRPPPPSPTSSVESEWSVPSQVERILEEGPLWMDESLGRAIIGLAPSAAPRKTHAAASDISSNARAAPQPAPRVTLHSTRVITQDRDDEGAAPRHELAPSPPPREQLDASVHGSDGVRVDTLSSGRSVMSCIDWDAVERLIADVS</sequence>
<dbReference type="InterPro" id="IPR028236">
    <property type="entry name" value="CPLANE1"/>
</dbReference>
<name>A0ABM1E258_PRICU</name>
<feature type="region of interest" description="Disordered" evidence="2">
    <location>
        <begin position="1290"/>
        <end position="1327"/>
    </location>
</feature>
<feature type="region of interest" description="Disordered" evidence="2">
    <location>
        <begin position="2973"/>
        <end position="2995"/>
    </location>
</feature>
<dbReference type="PANTHER" id="PTHR14492">
    <property type="entry name" value="JBTS17"/>
    <property type="match status" value="1"/>
</dbReference>
<organism evidence="3 4">
    <name type="scientific">Priapulus caudatus</name>
    <name type="common">Priapulid worm</name>
    <dbReference type="NCBI Taxonomy" id="37621"/>
    <lineage>
        <taxon>Eukaryota</taxon>
        <taxon>Metazoa</taxon>
        <taxon>Ecdysozoa</taxon>
        <taxon>Scalidophora</taxon>
        <taxon>Priapulida</taxon>
        <taxon>Priapulimorpha</taxon>
        <taxon>Priapulimorphida</taxon>
        <taxon>Priapulidae</taxon>
        <taxon>Priapulus</taxon>
    </lineage>
</organism>
<evidence type="ECO:0000256" key="2">
    <source>
        <dbReference type="SAM" id="MobiDB-lite"/>
    </source>
</evidence>
<evidence type="ECO:0000313" key="4">
    <source>
        <dbReference type="RefSeq" id="XP_014666279.1"/>
    </source>
</evidence>
<feature type="region of interest" description="Disordered" evidence="2">
    <location>
        <begin position="1609"/>
        <end position="1698"/>
    </location>
</feature>
<dbReference type="PANTHER" id="PTHR14492:SF4">
    <property type="entry name" value="CILIOGENESIS AND PLANAR POLARITY EFFECTOR 1"/>
    <property type="match status" value="1"/>
</dbReference>
<feature type="region of interest" description="Disordered" evidence="2">
    <location>
        <begin position="1149"/>
        <end position="1185"/>
    </location>
</feature>